<sequence length="289" mass="32458">MTYRSMVTEGGRVLAAAGVPEAELDAWYLLEYLRKERGERSDRQWYLLNREDEARAEEEKAYQELIERRAKRIPLQQITGEQEFMGLSFWVNEHVLIPRQDTETLVEEAMGKVKSGDQVLDMCTGSGCILLSLLKLVPGLTGTGVDISGEALKVAVENGKRLQTEASFLESDLFEKVEGSFGLIVSNPPYIASEEIPTLMEEVRDHEPIGALDGSADGLEFYRRLVREGKEHVKPGGWMLFEIGCTQAEAVMEFLKNGGFLDVYVKKDLAGLERVVGGRRPKQEERNDV</sequence>
<protein>
    <recommendedName>
        <fullName evidence="5">Release factor glutamine methyltransferase</fullName>
        <shortName evidence="5">RF MTase</shortName>
        <ecNumber evidence="5">2.1.1.297</ecNumber>
    </recommendedName>
    <alternativeName>
        <fullName evidence="5">N5-glutamine methyltransferase PrmC</fullName>
    </alternativeName>
    <alternativeName>
        <fullName evidence="5">Protein-(glutamine-N5) MTase PrmC</fullName>
    </alternativeName>
    <alternativeName>
        <fullName evidence="5">Protein-glutamine N-methyltransferase PrmC</fullName>
    </alternativeName>
</protein>
<feature type="binding site" evidence="5">
    <location>
        <position position="146"/>
    </location>
    <ligand>
        <name>S-adenosyl-L-methionine</name>
        <dbReference type="ChEBI" id="CHEBI:59789"/>
    </ligand>
</feature>
<evidence type="ECO:0000256" key="3">
    <source>
        <dbReference type="ARBA" id="ARBA00022691"/>
    </source>
</evidence>
<reference evidence="8 9" key="1">
    <citation type="submission" date="2021-10" db="EMBL/GenBank/DDBJ databases">
        <title>Anaerobic single-cell dispensing facilitates the cultivation of human gut bacteria.</title>
        <authorList>
            <person name="Afrizal A."/>
        </authorList>
    </citation>
    <scope>NUCLEOTIDE SEQUENCE [LARGE SCALE GENOMIC DNA]</scope>
    <source>
        <strain evidence="8 9">CLA-AA-H277</strain>
    </source>
</reference>
<dbReference type="NCBIfam" id="TIGR00536">
    <property type="entry name" value="hemK_fam"/>
    <property type="match status" value="1"/>
</dbReference>
<evidence type="ECO:0000259" key="7">
    <source>
        <dbReference type="Pfam" id="PF17827"/>
    </source>
</evidence>
<dbReference type="Gene3D" id="3.40.50.150">
    <property type="entry name" value="Vaccinia Virus protein VP39"/>
    <property type="match status" value="1"/>
</dbReference>
<dbReference type="InterPro" id="IPR007848">
    <property type="entry name" value="Small_mtfrase_dom"/>
</dbReference>
<feature type="binding site" evidence="5">
    <location>
        <begin position="187"/>
        <end position="190"/>
    </location>
    <ligand>
        <name>substrate</name>
    </ligand>
</feature>
<evidence type="ECO:0000256" key="4">
    <source>
        <dbReference type="ARBA" id="ARBA00048391"/>
    </source>
</evidence>
<keyword evidence="1 5" id="KW-0489">Methyltransferase</keyword>
<dbReference type="RefSeq" id="WP_227614568.1">
    <property type="nucleotide sequence ID" value="NZ_JAJEPR010000005.1"/>
</dbReference>
<dbReference type="InterPro" id="IPR004556">
    <property type="entry name" value="HemK-like"/>
</dbReference>
<dbReference type="InterPro" id="IPR002052">
    <property type="entry name" value="DNA_methylase_N6_adenine_CS"/>
</dbReference>
<feature type="domain" description="Release factor glutamine methyltransferase N-terminal" evidence="7">
    <location>
        <begin position="8"/>
        <end position="80"/>
    </location>
</feature>
<dbReference type="PROSITE" id="PS00092">
    <property type="entry name" value="N6_MTASE"/>
    <property type="match status" value="1"/>
</dbReference>
<comment type="caution">
    <text evidence="5">Lacks conserved residue(s) required for the propagation of feature annotation.</text>
</comment>
<dbReference type="SUPFAM" id="SSF53335">
    <property type="entry name" value="S-adenosyl-L-methionine-dependent methyltransferases"/>
    <property type="match status" value="1"/>
</dbReference>
<dbReference type="NCBIfam" id="TIGR03534">
    <property type="entry name" value="RF_mod_PrmC"/>
    <property type="match status" value="1"/>
</dbReference>
<feature type="binding site" evidence="5">
    <location>
        <position position="187"/>
    </location>
    <ligand>
        <name>S-adenosyl-L-methionine</name>
        <dbReference type="ChEBI" id="CHEBI:59789"/>
    </ligand>
</feature>
<keyword evidence="9" id="KW-1185">Reference proteome</keyword>
<accession>A0AAE3DRC8</accession>
<comment type="function">
    <text evidence="5">Methylates the class 1 translation termination release factors RF1/PrfA and RF2/PrfB on the glutamine residue of the universally conserved GGQ motif.</text>
</comment>
<feature type="domain" description="Methyltransferase small" evidence="6">
    <location>
        <begin position="113"/>
        <end position="195"/>
    </location>
</feature>
<dbReference type="Pfam" id="PF05175">
    <property type="entry name" value="MTS"/>
    <property type="match status" value="1"/>
</dbReference>
<dbReference type="HAMAP" id="MF_02126">
    <property type="entry name" value="RF_methyltr_PrmC"/>
    <property type="match status" value="1"/>
</dbReference>
<evidence type="ECO:0000259" key="6">
    <source>
        <dbReference type="Pfam" id="PF05175"/>
    </source>
</evidence>
<organism evidence="8 9">
    <name type="scientific">Fusicatenibacter faecihominis</name>
    <dbReference type="NCBI Taxonomy" id="2881276"/>
    <lineage>
        <taxon>Bacteria</taxon>
        <taxon>Bacillati</taxon>
        <taxon>Bacillota</taxon>
        <taxon>Clostridia</taxon>
        <taxon>Lachnospirales</taxon>
        <taxon>Lachnospiraceae</taxon>
        <taxon>Fusicatenibacter</taxon>
    </lineage>
</organism>
<comment type="caution">
    <text evidence="8">The sequence shown here is derived from an EMBL/GenBank/DDBJ whole genome shotgun (WGS) entry which is preliminary data.</text>
</comment>
<dbReference type="Pfam" id="PF17827">
    <property type="entry name" value="PrmC_N"/>
    <property type="match status" value="1"/>
</dbReference>
<dbReference type="GO" id="GO:0032259">
    <property type="term" value="P:methylation"/>
    <property type="evidence" value="ECO:0007669"/>
    <property type="project" value="UniProtKB-KW"/>
</dbReference>
<evidence type="ECO:0000256" key="2">
    <source>
        <dbReference type="ARBA" id="ARBA00022679"/>
    </source>
</evidence>
<dbReference type="AlphaFoldDB" id="A0AAE3DRC8"/>
<dbReference type="GO" id="GO:0003676">
    <property type="term" value="F:nucleic acid binding"/>
    <property type="evidence" value="ECO:0007669"/>
    <property type="project" value="InterPro"/>
</dbReference>
<evidence type="ECO:0000256" key="5">
    <source>
        <dbReference type="HAMAP-Rule" id="MF_02126"/>
    </source>
</evidence>
<comment type="catalytic activity">
    <reaction evidence="4 5">
        <text>L-glutaminyl-[peptide chain release factor] + S-adenosyl-L-methionine = N(5)-methyl-L-glutaminyl-[peptide chain release factor] + S-adenosyl-L-homocysteine + H(+)</text>
        <dbReference type="Rhea" id="RHEA:42896"/>
        <dbReference type="Rhea" id="RHEA-COMP:10271"/>
        <dbReference type="Rhea" id="RHEA-COMP:10272"/>
        <dbReference type="ChEBI" id="CHEBI:15378"/>
        <dbReference type="ChEBI" id="CHEBI:30011"/>
        <dbReference type="ChEBI" id="CHEBI:57856"/>
        <dbReference type="ChEBI" id="CHEBI:59789"/>
        <dbReference type="ChEBI" id="CHEBI:61891"/>
        <dbReference type="EC" id="2.1.1.297"/>
    </reaction>
</comment>
<dbReference type="CDD" id="cd02440">
    <property type="entry name" value="AdoMet_MTases"/>
    <property type="match status" value="1"/>
</dbReference>
<evidence type="ECO:0000256" key="1">
    <source>
        <dbReference type="ARBA" id="ARBA00022603"/>
    </source>
</evidence>
<comment type="similarity">
    <text evidence="5">Belongs to the protein N5-glutamine methyltransferase family. PrmC subfamily.</text>
</comment>
<dbReference type="PANTHER" id="PTHR18895:SF74">
    <property type="entry name" value="MTRF1L RELEASE FACTOR GLUTAMINE METHYLTRANSFERASE"/>
    <property type="match status" value="1"/>
</dbReference>
<dbReference type="InterPro" id="IPR019874">
    <property type="entry name" value="RF_methyltr_PrmC"/>
</dbReference>
<dbReference type="InterPro" id="IPR029063">
    <property type="entry name" value="SAM-dependent_MTases_sf"/>
</dbReference>
<evidence type="ECO:0000313" key="9">
    <source>
        <dbReference type="Proteomes" id="UP001197875"/>
    </source>
</evidence>
<name>A0AAE3DRC8_9FIRM</name>
<keyword evidence="2 5" id="KW-0808">Transferase</keyword>
<evidence type="ECO:0000313" key="8">
    <source>
        <dbReference type="EMBL" id="MCC2189140.1"/>
    </source>
</evidence>
<dbReference type="Gene3D" id="1.10.8.10">
    <property type="entry name" value="DNA helicase RuvA subunit, C-terminal domain"/>
    <property type="match status" value="1"/>
</dbReference>
<proteinExistence type="inferred from homology"/>
<dbReference type="InterPro" id="IPR040758">
    <property type="entry name" value="PrmC_N"/>
</dbReference>
<dbReference type="EMBL" id="JAJEPR010000005">
    <property type="protein sequence ID" value="MCC2189140.1"/>
    <property type="molecule type" value="Genomic_DNA"/>
</dbReference>
<dbReference type="Proteomes" id="UP001197875">
    <property type="component" value="Unassembled WGS sequence"/>
</dbReference>
<keyword evidence="3 5" id="KW-0949">S-adenosyl-L-methionine</keyword>
<dbReference type="InterPro" id="IPR050320">
    <property type="entry name" value="N5-glutamine_MTase"/>
</dbReference>
<dbReference type="GO" id="GO:0102559">
    <property type="term" value="F:peptide chain release factor N(5)-glutamine methyltransferase activity"/>
    <property type="evidence" value="ECO:0007669"/>
    <property type="project" value="UniProtKB-EC"/>
</dbReference>
<gene>
    <name evidence="5 8" type="primary">prmC</name>
    <name evidence="8" type="ORF">LKD71_04785</name>
</gene>
<dbReference type="PANTHER" id="PTHR18895">
    <property type="entry name" value="HEMK METHYLTRANSFERASE"/>
    <property type="match status" value="1"/>
</dbReference>
<dbReference type="EC" id="2.1.1.297" evidence="5"/>